<evidence type="ECO:0000313" key="4">
    <source>
        <dbReference type="Proteomes" id="UP000636800"/>
    </source>
</evidence>
<accession>A0A835PSE6</accession>
<reference evidence="4 5" key="1">
    <citation type="journal article" date="2020" name="Nat. Food">
        <title>A phased Vanilla planifolia genome enables genetic improvement of flavour and production.</title>
        <authorList>
            <person name="Hasing T."/>
            <person name="Tang H."/>
            <person name="Brym M."/>
            <person name="Khazi F."/>
            <person name="Huang T."/>
            <person name="Chambers A.H."/>
        </authorList>
    </citation>
    <scope>NUCLEOTIDE SEQUENCE [LARGE SCALE GENOMIC DNA]</scope>
    <source>
        <tissue evidence="2">Leaf</tissue>
    </source>
</reference>
<keyword evidence="4" id="KW-1185">Reference proteome</keyword>
<dbReference type="PANTHER" id="PTHR33098">
    <property type="entry name" value="COTTON FIBER (DUF761)"/>
    <property type="match status" value="1"/>
</dbReference>
<gene>
    <name evidence="3" type="ORF">HPP92_024272</name>
    <name evidence="2" type="ORF">HPP92_024599</name>
</gene>
<evidence type="ECO:0000313" key="2">
    <source>
        <dbReference type="EMBL" id="KAG0455307.1"/>
    </source>
</evidence>
<feature type="compositionally biased region" description="Polar residues" evidence="1">
    <location>
        <begin position="1"/>
        <end position="14"/>
    </location>
</feature>
<evidence type="ECO:0000256" key="1">
    <source>
        <dbReference type="SAM" id="MobiDB-lite"/>
    </source>
</evidence>
<feature type="region of interest" description="Disordered" evidence="1">
    <location>
        <begin position="1"/>
        <end position="43"/>
    </location>
</feature>
<sequence length="90" mass="10167">MKPFTDSSSTSEQTPPARVAQPEAAAPQMAKRVRAAKPGASAAVKPRLENLREDVNERADDFIKRFRENLLLQRAESIENYRQMLQRGVQ</sequence>
<dbReference type="InterPro" id="IPR008480">
    <property type="entry name" value="DUF761_pln"/>
</dbReference>
<proteinExistence type="predicted"/>
<name>A0A835PSE6_VANPL</name>
<dbReference type="EMBL" id="JADCNM010000013">
    <property type="protein sequence ID" value="KAG0456484.1"/>
    <property type="molecule type" value="Genomic_DNA"/>
</dbReference>
<dbReference type="Proteomes" id="UP000636800">
    <property type="component" value="Chromosome 13"/>
</dbReference>
<dbReference type="Pfam" id="PF05553">
    <property type="entry name" value="DUF761"/>
    <property type="match status" value="1"/>
</dbReference>
<dbReference type="PANTHER" id="PTHR33098:SF15">
    <property type="entry name" value="DUF761 DOMAIN PROTEIN"/>
    <property type="match status" value="1"/>
</dbReference>
<protein>
    <submittedName>
        <fullName evidence="2">Uncharacterized protein</fullName>
    </submittedName>
</protein>
<comment type="caution">
    <text evidence="2">The sequence shown here is derived from an EMBL/GenBank/DDBJ whole genome shotgun (WGS) entry which is preliminary data.</text>
</comment>
<evidence type="ECO:0000313" key="3">
    <source>
        <dbReference type="EMBL" id="KAG0456484.1"/>
    </source>
</evidence>
<organism evidence="2 4">
    <name type="scientific">Vanilla planifolia</name>
    <name type="common">Vanilla</name>
    <dbReference type="NCBI Taxonomy" id="51239"/>
    <lineage>
        <taxon>Eukaryota</taxon>
        <taxon>Viridiplantae</taxon>
        <taxon>Streptophyta</taxon>
        <taxon>Embryophyta</taxon>
        <taxon>Tracheophyta</taxon>
        <taxon>Spermatophyta</taxon>
        <taxon>Magnoliopsida</taxon>
        <taxon>Liliopsida</taxon>
        <taxon>Asparagales</taxon>
        <taxon>Orchidaceae</taxon>
        <taxon>Vanilloideae</taxon>
        <taxon>Vanilleae</taxon>
        <taxon>Vanilla</taxon>
    </lineage>
</organism>
<dbReference type="OrthoDB" id="823920at2759"/>
<dbReference type="EMBL" id="JADCNL010000013">
    <property type="protein sequence ID" value="KAG0455307.1"/>
    <property type="molecule type" value="Genomic_DNA"/>
</dbReference>
<dbReference type="AlphaFoldDB" id="A0A835PSE6"/>
<dbReference type="Proteomes" id="UP000639772">
    <property type="component" value="Chromosome 13"/>
</dbReference>
<evidence type="ECO:0000313" key="5">
    <source>
        <dbReference type="Proteomes" id="UP000639772"/>
    </source>
</evidence>